<dbReference type="Proteomes" id="UP000799766">
    <property type="component" value="Unassembled WGS sequence"/>
</dbReference>
<keyword evidence="2" id="KW-0732">Signal</keyword>
<evidence type="ECO:0000313" key="4">
    <source>
        <dbReference type="Proteomes" id="UP000799766"/>
    </source>
</evidence>
<dbReference type="AlphaFoldDB" id="A0A6A6P3H4"/>
<sequence>MRFCFLFLFRMGFASVVAPVGRASTWCVVPRPLKPGNENAATACKPHPRVVHPMGFRLPSGGNGAQGERANLTPA</sequence>
<proteinExistence type="predicted"/>
<gene>
    <name evidence="3" type="ORF">BDY21DRAFT_340597</name>
</gene>
<feature type="region of interest" description="Disordered" evidence="1">
    <location>
        <begin position="56"/>
        <end position="75"/>
    </location>
</feature>
<feature type="signal peptide" evidence="2">
    <location>
        <begin position="1"/>
        <end position="23"/>
    </location>
</feature>
<reference evidence="3" key="1">
    <citation type="journal article" date="2020" name="Stud. Mycol.">
        <title>101 Dothideomycetes genomes: a test case for predicting lifestyles and emergence of pathogens.</title>
        <authorList>
            <person name="Haridas S."/>
            <person name="Albert R."/>
            <person name="Binder M."/>
            <person name="Bloem J."/>
            <person name="Labutti K."/>
            <person name="Salamov A."/>
            <person name="Andreopoulos B."/>
            <person name="Baker S."/>
            <person name="Barry K."/>
            <person name="Bills G."/>
            <person name="Bluhm B."/>
            <person name="Cannon C."/>
            <person name="Castanera R."/>
            <person name="Culley D."/>
            <person name="Daum C."/>
            <person name="Ezra D."/>
            <person name="Gonzalez J."/>
            <person name="Henrissat B."/>
            <person name="Kuo A."/>
            <person name="Liang C."/>
            <person name="Lipzen A."/>
            <person name="Lutzoni F."/>
            <person name="Magnuson J."/>
            <person name="Mondo S."/>
            <person name="Nolan M."/>
            <person name="Ohm R."/>
            <person name="Pangilinan J."/>
            <person name="Park H.-J."/>
            <person name="Ramirez L."/>
            <person name="Alfaro M."/>
            <person name="Sun H."/>
            <person name="Tritt A."/>
            <person name="Yoshinaga Y."/>
            <person name="Zwiers L.-H."/>
            <person name="Turgeon B."/>
            <person name="Goodwin S."/>
            <person name="Spatafora J."/>
            <person name="Crous P."/>
            <person name="Grigoriev I."/>
        </authorList>
    </citation>
    <scope>NUCLEOTIDE SEQUENCE</scope>
    <source>
        <strain evidence="3">ATCC 16933</strain>
    </source>
</reference>
<name>A0A6A6P3H4_9PEZI</name>
<dbReference type="EMBL" id="MU001677">
    <property type="protein sequence ID" value="KAF2458571.1"/>
    <property type="molecule type" value="Genomic_DNA"/>
</dbReference>
<organism evidence="3 4">
    <name type="scientific">Lineolata rhizophorae</name>
    <dbReference type="NCBI Taxonomy" id="578093"/>
    <lineage>
        <taxon>Eukaryota</taxon>
        <taxon>Fungi</taxon>
        <taxon>Dikarya</taxon>
        <taxon>Ascomycota</taxon>
        <taxon>Pezizomycotina</taxon>
        <taxon>Dothideomycetes</taxon>
        <taxon>Dothideomycetes incertae sedis</taxon>
        <taxon>Lineolatales</taxon>
        <taxon>Lineolataceae</taxon>
        <taxon>Lineolata</taxon>
    </lineage>
</organism>
<evidence type="ECO:0000256" key="2">
    <source>
        <dbReference type="SAM" id="SignalP"/>
    </source>
</evidence>
<feature type="chain" id="PRO_5025374022" description="Secreted protein" evidence="2">
    <location>
        <begin position="24"/>
        <end position="75"/>
    </location>
</feature>
<keyword evidence="4" id="KW-1185">Reference proteome</keyword>
<evidence type="ECO:0000313" key="3">
    <source>
        <dbReference type="EMBL" id="KAF2458571.1"/>
    </source>
</evidence>
<evidence type="ECO:0000256" key="1">
    <source>
        <dbReference type="SAM" id="MobiDB-lite"/>
    </source>
</evidence>
<evidence type="ECO:0008006" key="5">
    <source>
        <dbReference type="Google" id="ProtNLM"/>
    </source>
</evidence>
<protein>
    <recommendedName>
        <fullName evidence="5">Secreted protein</fullName>
    </recommendedName>
</protein>
<accession>A0A6A6P3H4</accession>